<comment type="caution">
    <text evidence="1">The sequence shown here is derived from an EMBL/GenBank/DDBJ whole genome shotgun (WGS) entry which is preliminary data.</text>
</comment>
<accession>A0ACB7SH05</accession>
<evidence type="ECO:0000313" key="1">
    <source>
        <dbReference type="EMBL" id="KAH6933231.1"/>
    </source>
</evidence>
<name>A0ACB7SH05_HYAAI</name>
<keyword evidence="2" id="KW-1185">Reference proteome</keyword>
<dbReference type="EMBL" id="CM023484">
    <property type="protein sequence ID" value="KAH6933231.1"/>
    <property type="molecule type" value="Genomic_DNA"/>
</dbReference>
<gene>
    <name evidence="1" type="ORF">HPB50_013740</name>
</gene>
<proteinExistence type="predicted"/>
<reference evidence="1" key="1">
    <citation type="submission" date="2020-05" db="EMBL/GenBank/DDBJ databases">
        <title>Large-scale comparative analyses of tick genomes elucidate their genetic diversity and vector capacities.</title>
        <authorList>
            <person name="Jia N."/>
            <person name="Wang J."/>
            <person name="Shi W."/>
            <person name="Du L."/>
            <person name="Sun Y."/>
            <person name="Zhan W."/>
            <person name="Jiang J."/>
            <person name="Wang Q."/>
            <person name="Zhang B."/>
            <person name="Ji P."/>
            <person name="Sakyi L.B."/>
            <person name="Cui X."/>
            <person name="Yuan T."/>
            <person name="Jiang B."/>
            <person name="Yang W."/>
            <person name="Lam T.T.-Y."/>
            <person name="Chang Q."/>
            <person name="Ding S."/>
            <person name="Wang X."/>
            <person name="Zhu J."/>
            <person name="Ruan X."/>
            <person name="Zhao L."/>
            <person name="Wei J."/>
            <person name="Que T."/>
            <person name="Du C."/>
            <person name="Cheng J."/>
            <person name="Dai P."/>
            <person name="Han X."/>
            <person name="Huang E."/>
            <person name="Gao Y."/>
            <person name="Liu J."/>
            <person name="Shao H."/>
            <person name="Ye R."/>
            <person name="Li L."/>
            <person name="Wei W."/>
            <person name="Wang X."/>
            <person name="Wang C."/>
            <person name="Yang T."/>
            <person name="Huo Q."/>
            <person name="Li W."/>
            <person name="Guo W."/>
            <person name="Chen H."/>
            <person name="Zhou L."/>
            <person name="Ni X."/>
            <person name="Tian J."/>
            <person name="Zhou Y."/>
            <person name="Sheng Y."/>
            <person name="Liu T."/>
            <person name="Pan Y."/>
            <person name="Xia L."/>
            <person name="Li J."/>
            <person name="Zhao F."/>
            <person name="Cao W."/>
        </authorList>
    </citation>
    <scope>NUCLEOTIDE SEQUENCE</scope>
    <source>
        <strain evidence="1">Hyas-2018</strain>
    </source>
</reference>
<evidence type="ECO:0000313" key="2">
    <source>
        <dbReference type="Proteomes" id="UP000821845"/>
    </source>
</evidence>
<dbReference type="Proteomes" id="UP000821845">
    <property type="component" value="Chromosome 4"/>
</dbReference>
<protein>
    <submittedName>
        <fullName evidence="1">Uncharacterized protein</fullName>
    </submittedName>
</protein>
<sequence length="278" mass="30377">MKVHLCIHTVGACGSGSGIQWDHVSKGYNYSIEPIPVAGIAVPPADRDQPIKYLGLQFYVNRAPTVESAKASRLLQLIGSAKLKPFQKVHCWRQLVQPAYLYGASNSLQVHAEAGRLDKIISKTVKAALHLPQGFPNSHIWMPSRCGGLGLLQLQRVALVTHYKALTRLVRLGDSFVDELFREILGASHFAVTWDANEGILVQMCAAKRAKYACLKSLYPGKAVSVLGMAFGARSMLCRETLKAGECLGLTKQDVGWLAVRTLLGSIIVLSRFGRLVN</sequence>
<organism evidence="1 2">
    <name type="scientific">Hyalomma asiaticum</name>
    <name type="common">Tick</name>
    <dbReference type="NCBI Taxonomy" id="266040"/>
    <lineage>
        <taxon>Eukaryota</taxon>
        <taxon>Metazoa</taxon>
        <taxon>Ecdysozoa</taxon>
        <taxon>Arthropoda</taxon>
        <taxon>Chelicerata</taxon>
        <taxon>Arachnida</taxon>
        <taxon>Acari</taxon>
        <taxon>Parasitiformes</taxon>
        <taxon>Ixodida</taxon>
        <taxon>Ixodoidea</taxon>
        <taxon>Ixodidae</taxon>
        <taxon>Hyalomminae</taxon>
        <taxon>Hyalomma</taxon>
    </lineage>
</organism>